<reference evidence="10 11" key="1">
    <citation type="submission" date="2019-03" db="EMBL/GenBank/DDBJ databases">
        <title>Genomic Encyclopedia of Type Strains, Phase IV (KMG-IV): sequencing the most valuable type-strain genomes for metagenomic binning, comparative biology and taxonomic classification.</title>
        <authorList>
            <person name="Goeker M."/>
        </authorList>
    </citation>
    <scope>NUCLEOTIDE SEQUENCE [LARGE SCALE GENOMIC DNA]</scope>
    <source>
        <strain evidence="10 11">DSM 100433</strain>
    </source>
</reference>
<evidence type="ECO:0000256" key="1">
    <source>
        <dbReference type="ARBA" id="ARBA00004970"/>
    </source>
</evidence>
<dbReference type="AlphaFoldDB" id="A0A9X8UKH3"/>
<keyword evidence="6 8" id="KW-0368">Histidine biosynthesis</keyword>
<dbReference type="PANTHER" id="PTHR21039">
    <property type="entry name" value="HISTIDINOL PHOSPHATASE-RELATED"/>
    <property type="match status" value="1"/>
</dbReference>
<dbReference type="GO" id="GO:0000105">
    <property type="term" value="P:L-histidine biosynthetic process"/>
    <property type="evidence" value="ECO:0007669"/>
    <property type="project" value="UniProtKB-UniRule"/>
</dbReference>
<dbReference type="OrthoDB" id="9775255at2"/>
<evidence type="ECO:0000256" key="8">
    <source>
        <dbReference type="RuleBase" id="RU366003"/>
    </source>
</evidence>
<evidence type="ECO:0000256" key="2">
    <source>
        <dbReference type="ARBA" id="ARBA00009152"/>
    </source>
</evidence>
<keyword evidence="5 8" id="KW-0378">Hydrolase</keyword>
<dbReference type="Proteomes" id="UP000294682">
    <property type="component" value="Unassembled WGS sequence"/>
</dbReference>
<dbReference type="InterPro" id="IPR004013">
    <property type="entry name" value="PHP_dom"/>
</dbReference>
<sequence length="263" mass="28886">MLDLHTHSDCSYDADDPPLAMMEAALARGIGTLGFTEHVDLDRAGVAEGKAPADFTRCKRAVEEFSPEGKGLTVLRGAEVSLEDSGTSARSRALIEGMELDYVIGSVHSVGGVGAYVPQFYSRGGKREVVRCYLEQTAKLLGTCPYFQVLGHYDFVCKHAPWEDRAVRYRDAPDAFDAIFKHLITHGQALEVNTSAWREHPWGLDVLTRYRELGGELLSAGSDAHSAWELGNRIPEALELAKGAGFRYITRFRAGGPEQIKIT</sequence>
<dbReference type="EMBL" id="SLUK01000004">
    <property type="protein sequence ID" value="TCL43789.1"/>
    <property type="molecule type" value="Genomic_DNA"/>
</dbReference>
<evidence type="ECO:0000256" key="5">
    <source>
        <dbReference type="ARBA" id="ARBA00022801"/>
    </source>
</evidence>
<evidence type="ECO:0000259" key="9">
    <source>
        <dbReference type="SMART" id="SM00481"/>
    </source>
</evidence>
<dbReference type="SMART" id="SM00481">
    <property type="entry name" value="POLIIIAc"/>
    <property type="match status" value="1"/>
</dbReference>
<comment type="caution">
    <text evidence="10">The sequence shown here is derived from an EMBL/GenBank/DDBJ whole genome shotgun (WGS) entry which is preliminary data.</text>
</comment>
<comment type="pathway">
    <text evidence="1 8">Amino-acid biosynthesis; L-histidine biosynthesis; L-histidine from 5-phospho-alpha-D-ribose 1-diphosphate: step 8/9.</text>
</comment>
<evidence type="ECO:0000256" key="6">
    <source>
        <dbReference type="ARBA" id="ARBA00023102"/>
    </source>
</evidence>
<dbReference type="RefSeq" id="WP_079698264.1">
    <property type="nucleotide sequence ID" value="NZ_SLUK01000004.1"/>
</dbReference>
<dbReference type="EC" id="3.1.3.15" evidence="3 8"/>
<feature type="domain" description="Polymerase/histidinol phosphatase N-terminal" evidence="9">
    <location>
        <begin position="2"/>
        <end position="84"/>
    </location>
</feature>
<keyword evidence="11" id="KW-1185">Reference proteome</keyword>
<dbReference type="GO" id="GO:0004401">
    <property type="term" value="F:histidinol-phosphatase activity"/>
    <property type="evidence" value="ECO:0007669"/>
    <property type="project" value="UniProtKB-UniRule"/>
</dbReference>
<keyword evidence="4 8" id="KW-0028">Amino-acid biosynthesis</keyword>
<accession>A0A9X8UKH3</accession>
<dbReference type="NCBIfam" id="TIGR01856">
    <property type="entry name" value="hisJ_fam"/>
    <property type="match status" value="1"/>
</dbReference>
<dbReference type="Pfam" id="PF02811">
    <property type="entry name" value="PHP"/>
    <property type="match status" value="1"/>
</dbReference>
<comment type="similarity">
    <text evidence="2 8">Belongs to the PHP hydrolase family. HisK subfamily.</text>
</comment>
<organism evidence="10 11">
    <name type="scientific">Harryflintia acetispora</name>
    <dbReference type="NCBI Taxonomy" id="1849041"/>
    <lineage>
        <taxon>Bacteria</taxon>
        <taxon>Bacillati</taxon>
        <taxon>Bacillota</taxon>
        <taxon>Clostridia</taxon>
        <taxon>Eubacteriales</taxon>
        <taxon>Oscillospiraceae</taxon>
        <taxon>Harryflintia</taxon>
    </lineage>
</organism>
<comment type="catalytic activity">
    <reaction evidence="7 8">
        <text>L-histidinol phosphate + H2O = L-histidinol + phosphate</text>
        <dbReference type="Rhea" id="RHEA:14465"/>
        <dbReference type="ChEBI" id="CHEBI:15377"/>
        <dbReference type="ChEBI" id="CHEBI:43474"/>
        <dbReference type="ChEBI" id="CHEBI:57699"/>
        <dbReference type="ChEBI" id="CHEBI:57980"/>
        <dbReference type="EC" id="3.1.3.15"/>
    </reaction>
</comment>
<evidence type="ECO:0000256" key="3">
    <source>
        <dbReference type="ARBA" id="ARBA00013085"/>
    </source>
</evidence>
<evidence type="ECO:0000313" key="10">
    <source>
        <dbReference type="EMBL" id="TCL43789.1"/>
    </source>
</evidence>
<dbReference type="PANTHER" id="PTHR21039:SF0">
    <property type="entry name" value="HISTIDINOL-PHOSPHATASE"/>
    <property type="match status" value="1"/>
</dbReference>
<dbReference type="InterPro" id="IPR003141">
    <property type="entry name" value="Pol/His_phosphatase_N"/>
</dbReference>
<dbReference type="InterPro" id="IPR010140">
    <property type="entry name" value="Histidinol_P_phosphatase_HisJ"/>
</dbReference>
<dbReference type="GO" id="GO:0005737">
    <property type="term" value="C:cytoplasm"/>
    <property type="evidence" value="ECO:0007669"/>
    <property type="project" value="TreeGrafter"/>
</dbReference>
<proteinExistence type="inferred from homology"/>
<gene>
    <name evidence="10" type="ORF">EDD78_104127</name>
</gene>
<evidence type="ECO:0000313" key="11">
    <source>
        <dbReference type="Proteomes" id="UP000294682"/>
    </source>
</evidence>
<dbReference type="InterPro" id="IPR016195">
    <property type="entry name" value="Pol/histidinol_Pase-like"/>
</dbReference>
<dbReference type="SUPFAM" id="SSF89550">
    <property type="entry name" value="PHP domain-like"/>
    <property type="match status" value="1"/>
</dbReference>
<dbReference type="Gene3D" id="3.20.20.140">
    <property type="entry name" value="Metal-dependent hydrolases"/>
    <property type="match status" value="1"/>
</dbReference>
<evidence type="ECO:0000256" key="7">
    <source>
        <dbReference type="ARBA" id="ARBA00049158"/>
    </source>
</evidence>
<evidence type="ECO:0000256" key="4">
    <source>
        <dbReference type="ARBA" id="ARBA00022605"/>
    </source>
</evidence>
<name>A0A9X8UKH3_9FIRM</name>
<protein>
    <recommendedName>
        <fullName evidence="3 8">Histidinol-phosphatase</fullName>
        <shortName evidence="8">HolPase</shortName>
        <ecNumber evidence="3 8">3.1.3.15</ecNumber>
    </recommendedName>
</protein>